<evidence type="ECO:0000313" key="1">
    <source>
        <dbReference type="EMBL" id="KAF1974477.1"/>
    </source>
</evidence>
<sequence>MSVAADNPESASTLAELPAELLLEILQYLNTMRGYISAPEDEAARRAESAERISASHNLTLTCRRPNTIVIPFLYGSLIGIGTHRNTLSLMFPVPLLLDPGSSPASSCWLRIAQNLHSLGVHGAWKVMLVLPPQHNTNLRELASVSWGDNTVVVRTPPLSGTIYSPLLMFLCSKQLGFHVDASVRSVLAGGQGQLVPVEELILEGNWHVTDIGMFISKCKSLRRFHCRWTAAPEGEPINLAALRFDLRHLESSLESLILDTLDSTWMVELDREIPTIGSLHEFGVMKHLEVSGMVLWNDENLDEDLDKEEDAPSKQPPLSWILPPSLETLVINVEWNYLVEDGLSGLSKDWTVHLPNLKSIDCSWRPAPMDSGEHLTAEFEKVGVALKLDIAKTVEEEEARIEKYMTRMMEVADRLDEAVEAFEQAMTDSDHENLATID</sequence>
<dbReference type="Proteomes" id="UP000800036">
    <property type="component" value="Unassembled WGS sequence"/>
</dbReference>
<dbReference type="SUPFAM" id="SSF52047">
    <property type="entry name" value="RNI-like"/>
    <property type="match status" value="1"/>
</dbReference>
<organism evidence="1 2">
    <name type="scientific">Bimuria novae-zelandiae CBS 107.79</name>
    <dbReference type="NCBI Taxonomy" id="1447943"/>
    <lineage>
        <taxon>Eukaryota</taxon>
        <taxon>Fungi</taxon>
        <taxon>Dikarya</taxon>
        <taxon>Ascomycota</taxon>
        <taxon>Pezizomycotina</taxon>
        <taxon>Dothideomycetes</taxon>
        <taxon>Pleosporomycetidae</taxon>
        <taxon>Pleosporales</taxon>
        <taxon>Massarineae</taxon>
        <taxon>Didymosphaeriaceae</taxon>
        <taxon>Bimuria</taxon>
    </lineage>
</organism>
<gene>
    <name evidence="1" type="ORF">BU23DRAFT_567308</name>
</gene>
<keyword evidence="2" id="KW-1185">Reference proteome</keyword>
<proteinExistence type="predicted"/>
<accession>A0A6A5VM71</accession>
<protein>
    <recommendedName>
        <fullName evidence="3">F-box domain-containing protein</fullName>
    </recommendedName>
</protein>
<dbReference type="OrthoDB" id="3783332at2759"/>
<name>A0A6A5VM71_9PLEO</name>
<dbReference type="EMBL" id="ML976674">
    <property type="protein sequence ID" value="KAF1974477.1"/>
    <property type="molecule type" value="Genomic_DNA"/>
</dbReference>
<dbReference type="AlphaFoldDB" id="A0A6A5VM71"/>
<evidence type="ECO:0008006" key="3">
    <source>
        <dbReference type="Google" id="ProtNLM"/>
    </source>
</evidence>
<reference evidence="1" key="1">
    <citation type="journal article" date="2020" name="Stud. Mycol.">
        <title>101 Dothideomycetes genomes: a test case for predicting lifestyles and emergence of pathogens.</title>
        <authorList>
            <person name="Haridas S."/>
            <person name="Albert R."/>
            <person name="Binder M."/>
            <person name="Bloem J."/>
            <person name="Labutti K."/>
            <person name="Salamov A."/>
            <person name="Andreopoulos B."/>
            <person name="Baker S."/>
            <person name="Barry K."/>
            <person name="Bills G."/>
            <person name="Bluhm B."/>
            <person name="Cannon C."/>
            <person name="Castanera R."/>
            <person name="Culley D."/>
            <person name="Daum C."/>
            <person name="Ezra D."/>
            <person name="Gonzalez J."/>
            <person name="Henrissat B."/>
            <person name="Kuo A."/>
            <person name="Liang C."/>
            <person name="Lipzen A."/>
            <person name="Lutzoni F."/>
            <person name="Magnuson J."/>
            <person name="Mondo S."/>
            <person name="Nolan M."/>
            <person name="Ohm R."/>
            <person name="Pangilinan J."/>
            <person name="Park H.-J."/>
            <person name="Ramirez L."/>
            <person name="Alfaro M."/>
            <person name="Sun H."/>
            <person name="Tritt A."/>
            <person name="Yoshinaga Y."/>
            <person name="Zwiers L.-H."/>
            <person name="Turgeon B."/>
            <person name="Goodwin S."/>
            <person name="Spatafora J."/>
            <person name="Crous P."/>
            <person name="Grigoriev I."/>
        </authorList>
    </citation>
    <scope>NUCLEOTIDE SEQUENCE</scope>
    <source>
        <strain evidence="1">CBS 107.79</strain>
    </source>
</reference>
<evidence type="ECO:0000313" key="2">
    <source>
        <dbReference type="Proteomes" id="UP000800036"/>
    </source>
</evidence>